<keyword evidence="2" id="KW-1185">Reference proteome</keyword>
<comment type="caution">
    <text evidence="1">The sequence shown here is derived from an EMBL/GenBank/DDBJ whole genome shotgun (WGS) entry which is preliminary data.</text>
</comment>
<sequence>MSENHNPQDVPQTPSGGLKQEDFRKLLQTPRHSSGSKINLNNLRTPRTVIKPPATPSRSSKIDVSATPNPYLSQTPRRRNGSATPRRDDSGFVKPSLSAAKKAKKSEETASMYRDRAAERRRGENPDYIETEKFLATLEAIPTTDTTPDHKLAYDQSKYLGGDAKHTHLVKGLDYALLAKQRAQVPEIEEVTDEDLEKLYKEKQREQASNKDDGAPKFMTGLGERIYAAAFELPKKRPSKNELFLPGRMTYIFELADETGDQSNAFAIPTAVIRSRADFEDEVYGSADPASDLVVEKIGNIFANYRLGIKSKEKGLEPIPRETPEQSHEQVLEKPQEVAAPVDENIFSDVDSDYELDLDAQDSDPPEEVEPTTKVKPDYFPVKEIEPPKEPPQEYSLADMVKQASLQAASYIASKESPEPEEEGIHRRSIFEEPPDLNVKRDFVRADCIEDDSGLMYNYSDSDEDAPQRELEVMDEGTSKNKRKQLSRWDFDDEEAWARYKEKQVHMPKAAFQFGVKMSEGRSQAKKSSNPEEKFNREYQKLKSFMDKKFKDTESKETPANRNQSKRHRRQ</sequence>
<reference evidence="1" key="1">
    <citation type="submission" date="2022-04" db="EMBL/GenBank/DDBJ databases">
        <title>Genome of the entomopathogenic fungus Entomophthora muscae.</title>
        <authorList>
            <person name="Elya C."/>
            <person name="Lovett B.R."/>
            <person name="Lee E."/>
            <person name="Macias A.M."/>
            <person name="Hajek A.E."/>
            <person name="De Bivort B.L."/>
            <person name="Kasson M.T."/>
            <person name="De Fine Licht H.H."/>
            <person name="Stajich J.E."/>
        </authorList>
    </citation>
    <scope>NUCLEOTIDE SEQUENCE</scope>
    <source>
        <strain evidence="1">Berkeley</strain>
    </source>
</reference>
<proteinExistence type="predicted"/>
<dbReference type="Proteomes" id="UP001165960">
    <property type="component" value="Unassembled WGS sequence"/>
</dbReference>
<name>A0ACC2T224_9FUNG</name>
<dbReference type="EMBL" id="QTSX02003709">
    <property type="protein sequence ID" value="KAJ9068623.1"/>
    <property type="molecule type" value="Genomic_DNA"/>
</dbReference>
<evidence type="ECO:0000313" key="1">
    <source>
        <dbReference type="EMBL" id="KAJ9068623.1"/>
    </source>
</evidence>
<organism evidence="1 2">
    <name type="scientific">Entomophthora muscae</name>
    <dbReference type="NCBI Taxonomy" id="34485"/>
    <lineage>
        <taxon>Eukaryota</taxon>
        <taxon>Fungi</taxon>
        <taxon>Fungi incertae sedis</taxon>
        <taxon>Zoopagomycota</taxon>
        <taxon>Entomophthoromycotina</taxon>
        <taxon>Entomophthoromycetes</taxon>
        <taxon>Entomophthorales</taxon>
        <taxon>Entomophthoraceae</taxon>
        <taxon>Entomophthora</taxon>
    </lineage>
</organism>
<protein>
    <submittedName>
        <fullName evidence="1">Uncharacterized protein</fullName>
    </submittedName>
</protein>
<gene>
    <name evidence="1" type="ORF">DSO57_1026789</name>
</gene>
<accession>A0ACC2T224</accession>
<evidence type="ECO:0000313" key="2">
    <source>
        <dbReference type="Proteomes" id="UP001165960"/>
    </source>
</evidence>